<dbReference type="PANTHER" id="PTHR48446">
    <property type="entry name" value="DNA-DIRECTED RNA POLYMERASE SUBUNIT BETA' N-TERMINAL SECTION"/>
    <property type="match status" value="1"/>
</dbReference>
<evidence type="ECO:0000256" key="3">
    <source>
        <dbReference type="ARBA" id="ARBA00022679"/>
    </source>
</evidence>
<keyword evidence="6" id="KW-0862">Zinc</keyword>
<keyword evidence="7" id="KW-0804">Transcription</keyword>
<dbReference type="SUPFAM" id="SSF64484">
    <property type="entry name" value="beta and beta-prime subunits of DNA dependent RNA-polymerase"/>
    <property type="match status" value="1"/>
</dbReference>
<evidence type="ECO:0000256" key="5">
    <source>
        <dbReference type="ARBA" id="ARBA00022723"/>
    </source>
</evidence>
<evidence type="ECO:0000256" key="7">
    <source>
        <dbReference type="ARBA" id="ARBA00023163"/>
    </source>
</evidence>
<dbReference type="InterPro" id="IPR007080">
    <property type="entry name" value="RNA_pol_Rpb1_1"/>
</dbReference>
<reference evidence="10" key="1">
    <citation type="submission" date="2022-11" db="UniProtKB">
        <authorList>
            <consortium name="WormBaseParasite"/>
        </authorList>
    </citation>
    <scope>IDENTIFICATION</scope>
</reference>
<protein>
    <recommendedName>
        <fullName evidence="1">DNA-directed RNA polymerase</fullName>
        <ecNumber evidence="1">2.7.7.6</ecNumber>
    </recommendedName>
</protein>
<dbReference type="GO" id="GO:0000428">
    <property type="term" value="C:DNA-directed RNA polymerase complex"/>
    <property type="evidence" value="ECO:0007669"/>
    <property type="project" value="UniProtKB-KW"/>
</dbReference>
<dbReference type="Proteomes" id="UP000887561">
    <property type="component" value="Unplaced"/>
</dbReference>
<dbReference type="PANTHER" id="PTHR48446:SF1">
    <property type="entry name" value="DNA-DIRECTED RNA POLYMERASE SUBUNIT BETA' N-TERMINAL SECTION"/>
    <property type="match status" value="1"/>
</dbReference>
<keyword evidence="5" id="KW-0479">Metal-binding</keyword>
<keyword evidence="2" id="KW-0240">DNA-directed RNA polymerase</keyword>
<dbReference type="GO" id="GO:0003899">
    <property type="term" value="F:DNA-directed RNA polymerase activity"/>
    <property type="evidence" value="ECO:0007669"/>
    <property type="project" value="UniProtKB-EC"/>
</dbReference>
<feature type="domain" description="RNA polymerase Rpb1" evidence="8">
    <location>
        <begin position="13"/>
        <end position="92"/>
    </location>
</feature>
<dbReference type="Gene3D" id="4.10.860.120">
    <property type="entry name" value="RNA polymerase II, clamp domain"/>
    <property type="match status" value="1"/>
</dbReference>
<evidence type="ECO:0000259" key="8">
    <source>
        <dbReference type="Pfam" id="PF04997"/>
    </source>
</evidence>
<accession>A0A915MM94</accession>
<dbReference type="AlphaFoldDB" id="A0A915MM94"/>
<evidence type="ECO:0000256" key="6">
    <source>
        <dbReference type="ARBA" id="ARBA00022833"/>
    </source>
</evidence>
<keyword evidence="3" id="KW-0808">Transferase</keyword>
<evidence type="ECO:0000313" key="10">
    <source>
        <dbReference type="WBParaSite" id="scaffold41701_cov305.g23891"/>
    </source>
</evidence>
<dbReference type="Pfam" id="PF04997">
    <property type="entry name" value="RNA_pol_Rpb1_1"/>
    <property type="match status" value="1"/>
</dbReference>
<proteinExistence type="predicted"/>
<evidence type="ECO:0000256" key="2">
    <source>
        <dbReference type="ARBA" id="ARBA00022478"/>
    </source>
</evidence>
<organism evidence="9 10">
    <name type="scientific">Meloidogyne javanica</name>
    <name type="common">Root-knot nematode worm</name>
    <dbReference type="NCBI Taxonomy" id="6303"/>
    <lineage>
        <taxon>Eukaryota</taxon>
        <taxon>Metazoa</taxon>
        <taxon>Ecdysozoa</taxon>
        <taxon>Nematoda</taxon>
        <taxon>Chromadorea</taxon>
        <taxon>Rhabditida</taxon>
        <taxon>Tylenchina</taxon>
        <taxon>Tylenchomorpha</taxon>
        <taxon>Tylenchoidea</taxon>
        <taxon>Meloidogynidae</taxon>
        <taxon>Meloidogyninae</taxon>
        <taxon>Meloidogyne</taxon>
        <taxon>Meloidogyne incognita group</taxon>
    </lineage>
</organism>
<dbReference type="InterPro" id="IPR015700">
    <property type="entry name" value="RPC1"/>
</dbReference>
<evidence type="ECO:0000313" key="9">
    <source>
        <dbReference type="Proteomes" id="UP000887561"/>
    </source>
</evidence>
<sequence length="137" mass="15622">MGKEQFKEADTSRKVIGVKFTAGNTELIRQAAHIQIFNNRLYEDVQGKWLPAQYGPLDSRLGTFQKSLNCQTCNKNMNDCVGHFGFIDLEYPGCSQTLLQEEQKSLLLRQASNPNLDYLRKKALQKKIVTLSKKINI</sequence>
<evidence type="ECO:0000256" key="1">
    <source>
        <dbReference type="ARBA" id="ARBA00012418"/>
    </source>
</evidence>
<dbReference type="GO" id="GO:0003677">
    <property type="term" value="F:DNA binding"/>
    <property type="evidence" value="ECO:0007669"/>
    <property type="project" value="InterPro"/>
</dbReference>
<keyword evidence="9" id="KW-1185">Reference proteome</keyword>
<dbReference type="InterPro" id="IPR044893">
    <property type="entry name" value="RNA_pol_Rpb1_clamp_domain"/>
</dbReference>
<dbReference type="GO" id="GO:0046872">
    <property type="term" value="F:metal ion binding"/>
    <property type="evidence" value="ECO:0007669"/>
    <property type="project" value="UniProtKB-KW"/>
</dbReference>
<dbReference type="WBParaSite" id="scaffold41701_cov305.g23891">
    <property type="protein sequence ID" value="scaffold41701_cov305.g23891"/>
    <property type="gene ID" value="scaffold41701_cov305.g23891"/>
</dbReference>
<dbReference type="EC" id="2.7.7.6" evidence="1"/>
<evidence type="ECO:0000256" key="4">
    <source>
        <dbReference type="ARBA" id="ARBA00022695"/>
    </source>
</evidence>
<dbReference type="GO" id="GO:0006351">
    <property type="term" value="P:DNA-templated transcription"/>
    <property type="evidence" value="ECO:0007669"/>
    <property type="project" value="InterPro"/>
</dbReference>
<keyword evidence="4" id="KW-0548">Nucleotidyltransferase</keyword>
<name>A0A915MM94_MELJA</name>